<dbReference type="Pfam" id="PF01764">
    <property type="entry name" value="Lipase_3"/>
    <property type="match status" value="1"/>
</dbReference>
<dbReference type="PANTHER" id="PTHR45856:SF11">
    <property type="entry name" value="FUNGAL LIPASE-LIKE DOMAIN-CONTAINING PROTEIN"/>
    <property type="match status" value="1"/>
</dbReference>
<evidence type="ECO:0000313" key="7">
    <source>
        <dbReference type="EMBL" id="KAI6784269.1"/>
    </source>
</evidence>
<organism evidence="7 8">
    <name type="scientific">Emericellopsis cladophorae</name>
    <dbReference type="NCBI Taxonomy" id="2686198"/>
    <lineage>
        <taxon>Eukaryota</taxon>
        <taxon>Fungi</taxon>
        <taxon>Dikarya</taxon>
        <taxon>Ascomycota</taxon>
        <taxon>Pezizomycotina</taxon>
        <taxon>Sordariomycetes</taxon>
        <taxon>Hypocreomycetidae</taxon>
        <taxon>Hypocreales</taxon>
        <taxon>Bionectriaceae</taxon>
        <taxon>Emericellopsis</taxon>
    </lineage>
</organism>
<dbReference type="PANTHER" id="PTHR45856">
    <property type="entry name" value="ALPHA/BETA-HYDROLASES SUPERFAMILY PROTEIN"/>
    <property type="match status" value="1"/>
</dbReference>
<evidence type="ECO:0000259" key="6">
    <source>
        <dbReference type="Pfam" id="PF03893"/>
    </source>
</evidence>
<evidence type="ECO:0000256" key="2">
    <source>
        <dbReference type="ARBA" id="ARBA00047591"/>
    </source>
</evidence>
<dbReference type="Pfam" id="PF03893">
    <property type="entry name" value="Lipase3_N"/>
    <property type="match status" value="1"/>
</dbReference>
<dbReference type="Gene3D" id="3.40.50.1820">
    <property type="entry name" value="alpha/beta hydrolase"/>
    <property type="match status" value="1"/>
</dbReference>
<evidence type="ECO:0000256" key="1">
    <source>
        <dbReference type="ARBA" id="ARBA00043996"/>
    </source>
</evidence>
<gene>
    <name evidence="7" type="ORF">J7T54_004815</name>
</gene>
<dbReference type="GeneID" id="75831301"/>
<dbReference type="SUPFAM" id="SSF53474">
    <property type="entry name" value="alpha/beta-Hydrolases"/>
    <property type="match status" value="1"/>
</dbReference>
<keyword evidence="4" id="KW-0732">Signal</keyword>
<dbReference type="GO" id="GO:0016042">
    <property type="term" value="P:lipid catabolic process"/>
    <property type="evidence" value="ECO:0007669"/>
    <property type="project" value="InterPro"/>
</dbReference>
<proteinExistence type="inferred from homology"/>
<comment type="catalytic activity">
    <reaction evidence="3">
        <text>a monoacylglycerol + H2O = glycerol + a fatty acid + H(+)</text>
        <dbReference type="Rhea" id="RHEA:15245"/>
        <dbReference type="ChEBI" id="CHEBI:15377"/>
        <dbReference type="ChEBI" id="CHEBI:15378"/>
        <dbReference type="ChEBI" id="CHEBI:17408"/>
        <dbReference type="ChEBI" id="CHEBI:17754"/>
        <dbReference type="ChEBI" id="CHEBI:28868"/>
    </reaction>
</comment>
<evidence type="ECO:0000313" key="8">
    <source>
        <dbReference type="Proteomes" id="UP001055219"/>
    </source>
</evidence>
<dbReference type="AlphaFoldDB" id="A0A9P9Y666"/>
<dbReference type="OrthoDB" id="426718at2759"/>
<reference evidence="7" key="2">
    <citation type="submission" date="2022-07" db="EMBL/GenBank/DDBJ databases">
        <authorList>
            <person name="Goncalves M.F.M."/>
            <person name="Hilario S."/>
            <person name="Van De Peer Y."/>
            <person name="Esteves A.C."/>
            <person name="Alves A."/>
        </authorList>
    </citation>
    <scope>NUCLEOTIDE SEQUENCE</scope>
    <source>
        <strain evidence="7">MUM 19.33</strain>
    </source>
</reference>
<name>A0A9P9Y666_9HYPO</name>
<dbReference type="EMBL" id="JAGIXG020000005">
    <property type="protein sequence ID" value="KAI6784269.1"/>
    <property type="molecule type" value="Genomic_DNA"/>
</dbReference>
<dbReference type="InterPro" id="IPR029058">
    <property type="entry name" value="AB_hydrolase_fold"/>
</dbReference>
<comment type="similarity">
    <text evidence="1">Belongs to the AB hydrolase superfamily. Lipase family. Class 3 subfamily.</text>
</comment>
<protein>
    <submittedName>
        <fullName evidence="7">Lipase-like protein</fullName>
    </submittedName>
</protein>
<evidence type="ECO:0000259" key="5">
    <source>
        <dbReference type="Pfam" id="PF01764"/>
    </source>
</evidence>
<comment type="caution">
    <text evidence="7">The sequence shown here is derived from an EMBL/GenBank/DDBJ whole genome shotgun (WGS) entry which is preliminary data.</text>
</comment>
<dbReference type="InterPro" id="IPR005592">
    <property type="entry name" value="Mono/diacylglycerol_lipase_N"/>
</dbReference>
<dbReference type="Proteomes" id="UP001055219">
    <property type="component" value="Unassembled WGS sequence"/>
</dbReference>
<sequence>MLALSILSLAALAVASPMRSAQDYATSLRNVARQSVSESDVDNFAFYAEHASAAYCNAGASTGATVSCGGNCPEVEANGATILGSFDGLWTGIASYVALDTARTEIVLSVRGSSNVRNWLSNLDFNFEDSPIVSRGRVHDGFNRAWSEMRSGVTATIRDAIKAHPGYRVVATGHSLGGAVATLGAAQLRNDGIPVDIYTYGSPRVGNGVLSDYISNQAGPEFRITHLDDPVPRLPPIIFGYRHTSPEYWLSRGESTADDYPVSDIRVCPGNANIKCNAGTFGLDVDAHLTYFGPMTSDICDGAFKTRAAAASADEDDAELESRLNAWVEQDIAFVEGQ</sequence>
<dbReference type="InterPro" id="IPR051218">
    <property type="entry name" value="Sec_MonoDiacylglyc_Lipase"/>
</dbReference>
<accession>A0A9P9Y666</accession>
<feature type="chain" id="PRO_5040457162" evidence="4">
    <location>
        <begin position="16"/>
        <end position="338"/>
    </location>
</feature>
<keyword evidence="8" id="KW-1185">Reference proteome</keyword>
<dbReference type="InterPro" id="IPR002921">
    <property type="entry name" value="Fungal_lipase-type"/>
</dbReference>
<feature type="domain" description="Mono-/di-acylglycerol lipase N-terminal" evidence="6">
    <location>
        <begin position="25"/>
        <end position="83"/>
    </location>
</feature>
<evidence type="ECO:0000256" key="4">
    <source>
        <dbReference type="SAM" id="SignalP"/>
    </source>
</evidence>
<dbReference type="RefSeq" id="XP_051365125.1">
    <property type="nucleotide sequence ID" value="XM_051503511.1"/>
</dbReference>
<feature type="domain" description="Fungal lipase-type" evidence="5">
    <location>
        <begin position="107"/>
        <end position="237"/>
    </location>
</feature>
<evidence type="ECO:0000256" key="3">
    <source>
        <dbReference type="ARBA" id="ARBA00048461"/>
    </source>
</evidence>
<reference evidence="7" key="1">
    <citation type="journal article" date="2021" name="J Fungi (Basel)">
        <title>Genomic and Metabolomic Analyses of the Marine Fungus Emericellopsis cladophorae: Insights into Saltwater Adaptability Mechanisms and Its Biosynthetic Potential.</title>
        <authorList>
            <person name="Goncalves M.F.M."/>
            <person name="Hilario S."/>
            <person name="Van de Peer Y."/>
            <person name="Esteves A.C."/>
            <person name="Alves A."/>
        </authorList>
    </citation>
    <scope>NUCLEOTIDE SEQUENCE</scope>
    <source>
        <strain evidence="7">MUM 19.33</strain>
    </source>
</reference>
<feature type="signal peptide" evidence="4">
    <location>
        <begin position="1"/>
        <end position="15"/>
    </location>
</feature>
<dbReference type="CDD" id="cd00519">
    <property type="entry name" value="Lipase_3"/>
    <property type="match status" value="1"/>
</dbReference>
<comment type="catalytic activity">
    <reaction evidence="2">
        <text>a diacylglycerol + H2O = a monoacylglycerol + a fatty acid + H(+)</text>
        <dbReference type="Rhea" id="RHEA:32731"/>
        <dbReference type="ChEBI" id="CHEBI:15377"/>
        <dbReference type="ChEBI" id="CHEBI:15378"/>
        <dbReference type="ChEBI" id="CHEBI:17408"/>
        <dbReference type="ChEBI" id="CHEBI:18035"/>
        <dbReference type="ChEBI" id="CHEBI:28868"/>
    </reaction>
</comment>